<feature type="compositionally biased region" description="Low complexity" evidence="1">
    <location>
        <begin position="37"/>
        <end position="59"/>
    </location>
</feature>
<feature type="signal peptide" evidence="2">
    <location>
        <begin position="1"/>
        <end position="33"/>
    </location>
</feature>
<evidence type="ECO:0000256" key="1">
    <source>
        <dbReference type="SAM" id="MobiDB-lite"/>
    </source>
</evidence>
<evidence type="ECO:0000256" key="2">
    <source>
        <dbReference type="SAM" id="SignalP"/>
    </source>
</evidence>
<evidence type="ECO:0000313" key="4">
    <source>
        <dbReference type="Proteomes" id="UP001223520"/>
    </source>
</evidence>
<protein>
    <recommendedName>
        <fullName evidence="5">YtkA-like domain-containing protein</fullName>
    </recommendedName>
</protein>
<evidence type="ECO:0000313" key="3">
    <source>
        <dbReference type="EMBL" id="WGV24989.1"/>
    </source>
</evidence>
<dbReference type="RefSeq" id="WP_281482296.1">
    <property type="nucleotide sequence ID" value="NZ_CP124543.1"/>
</dbReference>
<name>A0AAJ6P8P1_9CYAN</name>
<evidence type="ECO:0008006" key="5">
    <source>
        <dbReference type="Google" id="ProtNLM"/>
    </source>
</evidence>
<proteinExistence type="predicted"/>
<organism evidence="3 4">
    <name type="scientific">Halotia branconii CENA392</name>
    <dbReference type="NCBI Taxonomy" id="1539056"/>
    <lineage>
        <taxon>Bacteria</taxon>
        <taxon>Bacillati</taxon>
        <taxon>Cyanobacteriota</taxon>
        <taxon>Cyanophyceae</taxon>
        <taxon>Nostocales</taxon>
        <taxon>Nodulariaceae</taxon>
        <taxon>Halotia</taxon>
    </lineage>
</organism>
<dbReference type="AlphaFoldDB" id="A0AAJ6P8P1"/>
<keyword evidence="4" id="KW-1185">Reference proteome</keyword>
<dbReference type="Proteomes" id="UP001223520">
    <property type="component" value="Chromosome"/>
</dbReference>
<dbReference type="KEGG" id="hbq:QI031_25010"/>
<sequence>MKNNSIQYLNFSFVLLISAGLIFLGACSNSNQTANTNNNTSVTSNPSSGSPTASASPVAKTNNEHGASHGGQVVETGSYHLEFVPEKEANATHMDLYLQTGDNHETVPNAKVTAQVQLPDGQQKTIPFNYDAKDKHYTGLLNEKASGQYQVKITADIKGEQATGRFNFNR</sequence>
<feature type="region of interest" description="Disordered" evidence="1">
    <location>
        <begin position="37"/>
        <end position="72"/>
    </location>
</feature>
<accession>A0AAJ6P8P1</accession>
<keyword evidence="2" id="KW-0732">Signal</keyword>
<dbReference type="EMBL" id="CP124543">
    <property type="protein sequence ID" value="WGV24989.1"/>
    <property type="molecule type" value="Genomic_DNA"/>
</dbReference>
<gene>
    <name evidence="3" type="ORF">QI031_25010</name>
</gene>
<dbReference type="PROSITE" id="PS51257">
    <property type="entry name" value="PROKAR_LIPOPROTEIN"/>
    <property type="match status" value="1"/>
</dbReference>
<reference evidence="3 4" key="1">
    <citation type="journal article" date="2023" name="Limnol Oceanogr Lett">
        <title>Environmental adaptations by the intertidal Antarctic cyanobacterium Halotia branconii CENA392 as revealed using long-read genome sequencing.</title>
        <authorList>
            <person name="Dextro R.B."/>
            <person name="Delbaje E."/>
            <person name="Freitas P.N.N."/>
            <person name="Geraldes V."/>
            <person name="Pinto E."/>
            <person name="Long P.F."/>
            <person name="Fiore M.F."/>
        </authorList>
    </citation>
    <scope>NUCLEOTIDE SEQUENCE [LARGE SCALE GENOMIC DNA]</scope>
    <source>
        <strain evidence="3 4">CENA392</strain>
    </source>
</reference>
<feature type="chain" id="PRO_5042470152" description="YtkA-like domain-containing protein" evidence="2">
    <location>
        <begin position="34"/>
        <end position="170"/>
    </location>
</feature>